<dbReference type="Proteomes" id="UP000653644">
    <property type="component" value="Unassembled WGS sequence"/>
</dbReference>
<name>A0ABQ3CNC1_9ACTN</name>
<protein>
    <submittedName>
        <fullName evidence="1">Uncharacterized protein</fullName>
    </submittedName>
</protein>
<keyword evidence="2" id="KW-1185">Reference proteome</keyword>
<accession>A0ABQ3CNC1</accession>
<proteinExistence type="predicted"/>
<evidence type="ECO:0000313" key="1">
    <source>
        <dbReference type="EMBL" id="GHA32207.1"/>
    </source>
</evidence>
<gene>
    <name evidence="1" type="ORF">GCM10010345_41190</name>
</gene>
<sequence>MDNSSGVDAGVTGPLIPIHLFAPCPTCENTSERQGAQLCPHAVHKIRHSLWTTVRYQVS</sequence>
<dbReference type="EMBL" id="BMVN01000013">
    <property type="protein sequence ID" value="GHA32207.1"/>
    <property type="molecule type" value="Genomic_DNA"/>
</dbReference>
<comment type="caution">
    <text evidence="1">The sequence shown here is derived from an EMBL/GenBank/DDBJ whole genome shotgun (WGS) entry which is preliminary data.</text>
</comment>
<evidence type="ECO:0000313" key="2">
    <source>
        <dbReference type="Proteomes" id="UP000653644"/>
    </source>
</evidence>
<organism evidence="1 2">
    <name type="scientific">Streptomyces canarius</name>
    <dbReference type="NCBI Taxonomy" id="285453"/>
    <lineage>
        <taxon>Bacteria</taxon>
        <taxon>Bacillati</taxon>
        <taxon>Actinomycetota</taxon>
        <taxon>Actinomycetes</taxon>
        <taxon>Kitasatosporales</taxon>
        <taxon>Streptomycetaceae</taxon>
        <taxon>Streptomyces</taxon>
    </lineage>
</organism>
<reference evidence="2" key="1">
    <citation type="journal article" date="2019" name="Int. J. Syst. Evol. Microbiol.">
        <title>The Global Catalogue of Microorganisms (GCM) 10K type strain sequencing project: providing services to taxonomists for standard genome sequencing and annotation.</title>
        <authorList>
            <consortium name="The Broad Institute Genomics Platform"/>
            <consortium name="The Broad Institute Genome Sequencing Center for Infectious Disease"/>
            <person name="Wu L."/>
            <person name="Ma J."/>
        </authorList>
    </citation>
    <scope>NUCLEOTIDE SEQUENCE [LARGE SCALE GENOMIC DNA]</scope>
    <source>
        <strain evidence="2">JCM 4733</strain>
    </source>
</reference>